<dbReference type="Pfam" id="PF00753">
    <property type="entry name" value="Lactamase_B"/>
    <property type="match status" value="1"/>
</dbReference>
<dbReference type="Gene3D" id="3.60.15.30">
    <property type="entry name" value="Metallo-beta-lactamase domain"/>
    <property type="match status" value="1"/>
</dbReference>
<keyword evidence="1" id="KW-0479">Metal-binding</keyword>
<dbReference type="EMBL" id="AMQN01000051">
    <property type="status" value="NOT_ANNOTATED_CDS"/>
    <property type="molecule type" value="Genomic_DNA"/>
</dbReference>
<reference evidence="8" key="1">
    <citation type="submission" date="2012-12" db="EMBL/GenBank/DDBJ databases">
        <authorList>
            <person name="Hellsten U."/>
            <person name="Grimwood J."/>
            <person name="Chapman J.A."/>
            <person name="Shapiro H."/>
            <person name="Aerts A."/>
            <person name="Otillar R.P."/>
            <person name="Terry A.Y."/>
            <person name="Boore J.L."/>
            <person name="Simakov O."/>
            <person name="Marletaz F."/>
            <person name="Cho S.-J."/>
            <person name="Edsinger-Gonzales E."/>
            <person name="Havlak P."/>
            <person name="Kuo D.-H."/>
            <person name="Larsson T."/>
            <person name="Lv J."/>
            <person name="Arendt D."/>
            <person name="Savage R."/>
            <person name="Osoegawa K."/>
            <person name="de Jong P."/>
            <person name="Lindberg D.R."/>
            <person name="Seaver E.C."/>
            <person name="Weisblat D.A."/>
            <person name="Putnam N.H."/>
            <person name="Grigoriev I.V."/>
            <person name="Rokhsar D.S."/>
        </authorList>
    </citation>
    <scope>NUCLEOTIDE SEQUENCE</scope>
    <source>
        <strain evidence="8">I ESC-2004</strain>
    </source>
</reference>
<keyword evidence="2" id="KW-0378">Hydrolase</keyword>
<dbReference type="GO" id="GO:0046872">
    <property type="term" value="F:metal ion binding"/>
    <property type="evidence" value="ECO:0007669"/>
    <property type="project" value="UniProtKB-KW"/>
</dbReference>
<reference evidence="7" key="3">
    <citation type="submission" date="2015-06" db="UniProtKB">
        <authorList>
            <consortium name="EnsemblMetazoa"/>
        </authorList>
    </citation>
    <scope>IDENTIFICATION</scope>
</reference>
<reference evidence="6 8" key="2">
    <citation type="journal article" date="2013" name="Nature">
        <title>Insights into bilaterian evolution from three spiralian genomes.</title>
        <authorList>
            <person name="Simakov O."/>
            <person name="Marletaz F."/>
            <person name="Cho S.J."/>
            <person name="Edsinger-Gonzales E."/>
            <person name="Havlak P."/>
            <person name="Hellsten U."/>
            <person name="Kuo D.H."/>
            <person name="Larsson T."/>
            <person name="Lv J."/>
            <person name="Arendt D."/>
            <person name="Savage R."/>
            <person name="Osoegawa K."/>
            <person name="de Jong P."/>
            <person name="Grimwood J."/>
            <person name="Chapman J.A."/>
            <person name="Shapiro H."/>
            <person name="Aerts A."/>
            <person name="Otillar R.P."/>
            <person name="Terry A.Y."/>
            <person name="Boore J.L."/>
            <person name="Grigoriev I.V."/>
            <person name="Lindberg D.R."/>
            <person name="Seaver E.C."/>
            <person name="Weisblat D.A."/>
            <person name="Putnam N.H."/>
            <person name="Rokhsar D.S."/>
        </authorList>
    </citation>
    <scope>NUCLEOTIDE SEQUENCE</scope>
    <source>
        <strain evidence="6 8">I ESC-2004</strain>
    </source>
</reference>
<protein>
    <recommendedName>
        <fullName evidence="5">Metallo-beta-lactamase domain-containing protein</fullName>
    </recommendedName>
</protein>
<dbReference type="HOGENOM" id="CLU_014655_0_1_1"/>
<dbReference type="InterPro" id="IPR036527">
    <property type="entry name" value="SCP2_sterol-bd_dom_sf"/>
</dbReference>
<evidence type="ECO:0000256" key="1">
    <source>
        <dbReference type="ARBA" id="ARBA00022723"/>
    </source>
</evidence>
<evidence type="ECO:0000259" key="5">
    <source>
        <dbReference type="SMART" id="SM00849"/>
    </source>
</evidence>
<dbReference type="Gene3D" id="3.30.1050.10">
    <property type="entry name" value="SCP2 sterol-binding domain"/>
    <property type="match status" value="1"/>
</dbReference>
<evidence type="ECO:0000256" key="2">
    <source>
        <dbReference type="ARBA" id="ARBA00022801"/>
    </source>
</evidence>
<dbReference type="SMART" id="SM00849">
    <property type="entry name" value="Lactamase_B"/>
    <property type="match status" value="1"/>
</dbReference>
<dbReference type="InterPro" id="IPR001279">
    <property type="entry name" value="Metallo-B-lactamas"/>
</dbReference>
<comment type="similarity">
    <text evidence="4">Belongs to the metallo-beta-lactamase superfamily. Type III sulfatase family.</text>
</comment>
<dbReference type="EMBL" id="KB291798">
    <property type="protein sequence ID" value="ELU18901.1"/>
    <property type="molecule type" value="Genomic_DNA"/>
</dbReference>
<dbReference type="Gene3D" id="1.25.40.880">
    <property type="entry name" value="Alkyl sulfatase, dimerisation domain"/>
    <property type="match status" value="1"/>
</dbReference>
<dbReference type="Proteomes" id="UP000014760">
    <property type="component" value="Unassembled WGS sequence"/>
</dbReference>
<dbReference type="InterPro" id="IPR029229">
    <property type="entry name" value="Alkyl_sulf_C"/>
</dbReference>
<keyword evidence="3" id="KW-0862">Zinc</keyword>
<dbReference type="InterPro" id="IPR029228">
    <property type="entry name" value="Alkyl_sulf_dimr"/>
</dbReference>
<evidence type="ECO:0000256" key="3">
    <source>
        <dbReference type="ARBA" id="ARBA00022833"/>
    </source>
</evidence>
<dbReference type="InterPro" id="IPR052195">
    <property type="entry name" value="Bact_Alkyl/Aryl-Sulfatase"/>
</dbReference>
<accession>N1PB82</accession>
<dbReference type="CDD" id="cd07710">
    <property type="entry name" value="arylsulfatase_Sdsa1-like_MBL-fold"/>
    <property type="match status" value="1"/>
</dbReference>
<proteinExistence type="inferred from homology"/>
<evidence type="ECO:0000313" key="8">
    <source>
        <dbReference type="Proteomes" id="UP000014760"/>
    </source>
</evidence>
<dbReference type="EnsemblMetazoa" id="CapteT210379">
    <property type="protein sequence ID" value="CapteP210379"/>
    <property type="gene ID" value="CapteG210379"/>
</dbReference>
<dbReference type="AlphaFoldDB" id="N1PB82"/>
<feature type="domain" description="Metallo-beta-lactamase" evidence="5">
    <location>
        <begin position="70"/>
        <end position="284"/>
    </location>
</feature>
<name>N1PB82_CAPTE</name>
<dbReference type="InterPro" id="IPR036866">
    <property type="entry name" value="RibonucZ/Hydroxyglut_hydro"/>
</dbReference>
<sequence>MEKQLLGGIALCFLGLSILLWKDPWLHQRDDPIMDGVDAPRGLKEHAALFEKKEIVKVVDGVWVAIGFALGNSIMVEGEDGLMIIDVTENVTVAREILANFRNISSKPITYIVYTHQHGDHYKGALGFIEDPENPPEIICHELWETELHKHDAVIHHIRKQAANQFGNDINDDAHLVGGPGPRMRMTLTVATHSVHPTIKIKGEGEERIINGLRTQFIHMPGETRDHLAVFLPDKHVFFPGDNIYKSFPNLYAIRGSPPRDVRIWGDSVLRILDYNPEYVVPSHTYPIVGKDNITHTLTRYSNAIQLVHDQTVRYINHGLHPDEIADRVHLPKHLEEDTYLGQYYGTIQWSVKGVYMQYIGWFNGNPVDLFPVLPKERAQRMVKMIGARQLQRNAEEAFETGDYKWALELVSHLFTLDRNNEAAKLLRRDIFRTLASQQSSANARHFYIQSAMNDANRLPTSFDPSEFIMSIPVVNILQAMKTVLKAEDVEGIRTNVVMNFTEIEEAYLLKLEDSVLRLSLIEERPEHVDIAMTCTSVLFKEFVTKRRNPLAAYIKGDLQIEGGLLNFRTFMSYFESNF</sequence>
<dbReference type="Pfam" id="PF14864">
    <property type="entry name" value="Alkyl_sulf_C"/>
    <property type="match status" value="1"/>
</dbReference>
<evidence type="ECO:0000256" key="4">
    <source>
        <dbReference type="ARBA" id="ARBA00033751"/>
    </source>
</evidence>
<dbReference type="GO" id="GO:0018909">
    <property type="term" value="P:dodecyl sulfate metabolic process"/>
    <property type="evidence" value="ECO:0007669"/>
    <property type="project" value="InterPro"/>
</dbReference>
<dbReference type="Pfam" id="PF14863">
    <property type="entry name" value="Alkyl_sulf_dimr"/>
    <property type="match status" value="1"/>
</dbReference>
<dbReference type="GO" id="GO:0046983">
    <property type="term" value="F:protein dimerization activity"/>
    <property type="evidence" value="ECO:0007669"/>
    <property type="project" value="InterPro"/>
</dbReference>
<dbReference type="InterPro" id="IPR044097">
    <property type="entry name" value="Bds1/SdsA1_MBL-fold"/>
</dbReference>
<evidence type="ECO:0000313" key="6">
    <source>
        <dbReference type="EMBL" id="ELU18901.1"/>
    </source>
</evidence>
<dbReference type="OrthoDB" id="449487at2759"/>
<organism evidence="6">
    <name type="scientific">Capitella teleta</name>
    <name type="common">Polychaete worm</name>
    <dbReference type="NCBI Taxonomy" id="283909"/>
    <lineage>
        <taxon>Eukaryota</taxon>
        <taxon>Metazoa</taxon>
        <taxon>Spiralia</taxon>
        <taxon>Lophotrochozoa</taxon>
        <taxon>Annelida</taxon>
        <taxon>Polychaeta</taxon>
        <taxon>Sedentaria</taxon>
        <taxon>Scolecida</taxon>
        <taxon>Capitellidae</taxon>
        <taxon>Capitella</taxon>
    </lineage>
</organism>
<dbReference type="SUPFAM" id="SSF56281">
    <property type="entry name" value="Metallo-hydrolase/oxidoreductase"/>
    <property type="match status" value="1"/>
</dbReference>
<dbReference type="PANTHER" id="PTHR43223:SF2">
    <property type="entry name" value="METALLO-BETA-LACTAMASE DOMAIN-CONTAINING PROTEIN"/>
    <property type="match status" value="1"/>
</dbReference>
<dbReference type="SUPFAM" id="SSF55718">
    <property type="entry name" value="SCP-like"/>
    <property type="match status" value="1"/>
</dbReference>
<dbReference type="GO" id="GO:0018741">
    <property type="term" value="F:linear primary-alkylsulfatase activity"/>
    <property type="evidence" value="ECO:0007669"/>
    <property type="project" value="InterPro"/>
</dbReference>
<evidence type="ECO:0000313" key="7">
    <source>
        <dbReference type="EnsemblMetazoa" id="CapteP210379"/>
    </source>
</evidence>
<dbReference type="PANTHER" id="PTHR43223">
    <property type="entry name" value="ALKYL/ARYL-SULFATASE"/>
    <property type="match status" value="1"/>
</dbReference>
<dbReference type="InterPro" id="IPR038536">
    <property type="entry name" value="Alkyl/aryl-sulf_dimr_sf"/>
</dbReference>
<dbReference type="OMA" id="ENAGWRN"/>
<keyword evidence="8" id="KW-1185">Reference proteome</keyword>
<gene>
    <name evidence="6" type="ORF">CAPTEDRAFT_210379</name>
</gene>